<proteinExistence type="predicted"/>
<dbReference type="GO" id="GO:0016020">
    <property type="term" value="C:membrane"/>
    <property type="evidence" value="ECO:0007669"/>
    <property type="project" value="TreeGrafter"/>
</dbReference>
<reference evidence="2 3" key="1">
    <citation type="submission" date="2020-08" db="EMBL/GenBank/DDBJ databases">
        <title>Plant Genome Project.</title>
        <authorList>
            <person name="Zhang R.-G."/>
        </authorList>
    </citation>
    <scope>NUCLEOTIDE SEQUENCE [LARGE SCALE GENOMIC DNA]</scope>
    <source>
        <tissue evidence="2">Rhizome</tissue>
    </source>
</reference>
<protein>
    <submittedName>
        <fullName evidence="2">Uncharacterized protein</fullName>
    </submittedName>
</protein>
<evidence type="ECO:0000313" key="3">
    <source>
        <dbReference type="Proteomes" id="UP000734854"/>
    </source>
</evidence>
<dbReference type="PANTHER" id="PTHR12242">
    <property type="entry name" value="OS02G0130600 PROTEIN-RELATED"/>
    <property type="match status" value="1"/>
</dbReference>
<dbReference type="Proteomes" id="UP000734854">
    <property type="component" value="Unassembled WGS sequence"/>
</dbReference>
<evidence type="ECO:0000256" key="1">
    <source>
        <dbReference type="SAM" id="Phobius"/>
    </source>
</evidence>
<keyword evidence="3" id="KW-1185">Reference proteome</keyword>
<comment type="caution">
    <text evidence="2">The sequence shown here is derived from an EMBL/GenBank/DDBJ whole genome shotgun (WGS) entry which is preliminary data.</text>
</comment>
<accession>A0A8J5LSC4</accession>
<evidence type="ECO:0000313" key="2">
    <source>
        <dbReference type="EMBL" id="KAG6532649.1"/>
    </source>
</evidence>
<feature type="transmembrane region" description="Helical" evidence="1">
    <location>
        <begin position="96"/>
        <end position="117"/>
    </location>
</feature>
<keyword evidence="1" id="KW-1133">Transmembrane helix</keyword>
<gene>
    <name evidence="2" type="ORF">ZIOFF_006499</name>
</gene>
<dbReference type="AlphaFoldDB" id="A0A8J5LSC4"/>
<feature type="transmembrane region" description="Helical" evidence="1">
    <location>
        <begin position="21"/>
        <end position="40"/>
    </location>
</feature>
<dbReference type="EMBL" id="JACMSC010000002">
    <property type="protein sequence ID" value="KAG6532649.1"/>
    <property type="molecule type" value="Genomic_DNA"/>
</dbReference>
<organism evidence="2 3">
    <name type="scientific">Zingiber officinale</name>
    <name type="common">Ginger</name>
    <name type="synonym">Amomum zingiber</name>
    <dbReference type="NCBI Taxonomy" id="94328"/>
    <lineage>
        <taxon>Eukaryota</taxon>
        <taxon>Viridiplantae</taxon>
        <taxon>Streptophyta</taxon>
        <taxon>Embryophyta</taxon>
        <taxon>Tracheophyta</taxon>
        <taxon>Spermatophyta</taxon>
        <taxon>Magnoliopsida</taxon>
        <taxon>Liliopsida</taxon>
        <taxon>Zingiberales</taxon>
        <taxon>Zingiberaceae</taxon>
        <taxon>Zingiber</taxon>
    </lineage>
</organism>
<keyword evidence="1" id="KW-0472">Membrane</keyword>
<dbReference type="PANTHER" id="PTHR12242:SF6">
    <property type="entry name" value="PROTEIN ROLLING PROTEIN"/>
    <property type="match status" value="1"/>
</dbReference>
<feature type="transmembrane region" description="Helical" evidence="1">
    <location>
        <begin position="123"/>
        <end position="146"/>
    </location>
</feature>
<name>A0A8J5LSC4_ZINOF</name>
<sequence>MYVFNKASLTGYKFLTKYANGSIVSAVSISLVAPALMAVGEAEQGLAYWLRWKVALCLVVLAIPAAVSVSVFSSGRADPLRSSDLWLLCWKKASRFWLLGFRVVSLSIFYFLLWQVLLLDGVFAFYFYTQWTFLLVIIYFLIASVISAYGCWMYGKCATENDEANAFLKEDVVVDIPVTLNATNRNKNASKSRSNYEHGYCQQKAGFWGYLMLANHVDSNLISETAHLNCSTDLLNHSRYTSSLEDLKSADVIIEAIVESEDSRDQYTKERLDSVIDQYTKRLDSVTTVLF</sequence>
<keyword evidence="1" id="KW-0812">Transmembrane</keyword>
<feature type="transmembrane region" description="Helical" evidence="1">
    <location>
        <begin position="52"/>
        <end position="75"/>
    </location>
</feature>